<feature type="compositionally biased region" description="Basic and acidic residues" evidence="1">
    <location>
        <begin position="77"/>
        <end position="86"/>
    </location>
</feature>
<name>A0AB39YX65_DROSZ</name>
<dbReference type="AlphaFoldDB" id="A0AB39YX65"/>
<evidence type="ECO:0000313" key="3">
    <source>
        <dbReference type="Proteomes" id="UP001652628"/>
    </source>
</evidence>
<keyword evidence="3" id="KW-1185">Reference proteome</keyword>
<proteinExistence type="predicted"/>
<feature type="compositionally biased region" description="Polar residues" evidence="1">
    <location>
        <begin position="41"/>
        <end position="76"/>
    </location>
</feature>
<feature type="chain" id="PRO_5045782353" evidence="2">
    <location>
        <begin position="22"/>
        <end position="137"/>
    </location>
</feature>
<reference evidence="3" key="1">
    <citation type="submission" date="2025-05" db="UniProtKB">
        <authorList>
            <consortium name="RefSeq"/>
        </authorList>
    </citation>
    <scope>NUCLEOTIDE SEQUENCE [LARGE SCALE GENOMIC DNA]</scope>
</reference>
<accession>A0AB39YX65</accession>
<keyword evidence="2" id="KW-0732">Signal</keyword>
<feature type="signal peptide" evidence="2">
    <location>
        <begin position="1"/>
        <end position="21"/>
    </location>
</feature>
<evidence type="ECO:0000256" key="2">
    <source>
        <dbReference type="SAM" id="SignalP"/>
    </source>
</evidence>
<reference evidence="4" key="2">
    <citation type="submission" date="2025-08" db="UniProtKB">
        <authorList>
            <consortium name="RefSeq"/>
        </authorList>
    </citation>
    <scope>IDENTIFICATION</scope>
</reference>
<dbReference type="Proteomes" id="UP001652628">
    <property type="component" value="Chromosome 2L"/>
</dbReference>
<feature type="region of interest" description="Disordered" evidence="1">
    <location>
        <begin position="41"/>
        <end position="116"/>
    </location>
</feature>
<organism evidence="3 4">
    <name type="scientific">Drosophila suzukii</name>
    <name type="common">Spotted-wing drosophila fruit fly</name>
    <dbReference type="NCBI Taxonomy" id="28584"/>
    <lineage>
        <taxon>Eukaryota</taxon>
        <taxon>Metazoa</taxon>
        <taxon>Ecdysozoa</taxon>
        <taxon>Arthropoda</taxon>
        <taxon>Hexapoda</taxon>
        <taxon>Insecta</taxon>
        <taxon>Pterygota</taxon>
        <taxon>Neoptera</taxon>
        <taxon>Endopterygota</taxon>
        <taxon>Diptera</taxon>
        <taxon>Brachycera</taxon>
        <taxon>Muscomorpha</taxon>
        <taxon>Ephydroidea</taxon>
        <taxon>Drosophilidae</taxon>
        <taxon>Drosophila</taxon>
        <taxon>Sophophora</taxon>
    </lineage>
</organism>
<evidence type="ECO:0000313" key="4">
    <source>
        <dbReference type="RefSeq" id="XP_016923609.3"/>
    </source>
</evidence>
<dbReference type="GeneID" id="108004998"/>
<evidence type="ECO:0000256" key="1">
    <source>
        <dbReference type="SAM" id="MobiDB-lite"/>
    </source>
</evidence>
<gene>
    <name evidence="4" type="primary">LOC108004998</name>
</gene>
<feature type="compositionally biased region" description="Basic residues" evidence="1">
    <location>
        <begin position="100"/>
        <end position="111"/>
    </location>
</feature>
<sequence>MAKLELKLVGIVIFLVAALEAQETPATESSPATLIAGGTSLVTKSSSAGETTKAGTESTGSTTDSQDHNNTATTESPTHHSSEHNGTHPAENGGDPFVKPGKHRPGPRHVKAHDGFHNLRTEKNWAHWNDAFTTPRP</sequence>
<dbReference type="RefSeq" id="XP_016923609.3">
    <property type="nucleotide sequence ID" value="XM_017068120.4"/>
</dbReference>
<protein>
    <submittedName>
        <fullName evidence="4">Uncharacterized protein</fullName>
    </submittedName>
</protein>